<feature type="site" description="Could be important to modulate the pK values of the two catalytic cysteine residues" evidence="9">
    <location>
        <position position="210"/>
    </location>
</feature>
<dbReference type="GO" id="GO:0005829">
    <property type="term" value="C:cytosol"/>
    <property type="evidence" value="ECO:0007669"/>
    <property type="project" value="TreeGrafter"/>
</dbReference>
<keyword evidence="7 9" id="KW-0413">Isomerase</keyword>
<sequence length="276" mass="29881">MQLRFSKMQGIGNDFVVFDAINQSVELSASQYRAIANRRFGVGCDQILLVESPRLPDTDFHYRIFNADGSEVEQCGNGARCFARFVHEKGLSSKRSIPVGTASGRIVLNLLDDGLVQVDMGEPILDPTAIPFQADAIATSYPLQVGGEQLMIGAVSMGNPHAVLLVDSVDSFPVERLGPLIENHPRFPQRVNAGFMQVIDRNQIQLRVFERGSGETLACGTGACAAVVAGRLQGLLDQRVQVNLPGGDLVVEWPGEEYPVLMSGPAVTVFEGKIEL</sequence>
<dbReference type="PANTHER" id="PTHR31689">
    <property type="entry name" value="DIAMINOPIMELATE EPIMERASE, CHLOROPLASTIC"/>
    <property type="match status" value="1"/>
</dbReference>
<keyword evidence="14" id="KW-1185">Reference proteome</keyword>
<evidence type="ECO:0000256" key="2">
    <source>
        <dbReference type="ARBA" id="ARBA00010219"/>
    </source>
</evidence>
<comment type="caution">
    <text evidence="12">The sequence shown here is derived from an EMBL/GenBank/DDBJ whole genome shotgun (WGS) entry which is preliminary data.</text>
</comment>
<feature type="active site" description="Proton donor" evidence="9">
    <location>
        <position position="75"/>
    </location>
</feature>
<evidence type="ECO:0000313" key="11">
    <source>
        <dbReference type="EMBL" id="KRT53958.1"/>
    </source>
</evidence>
<keyword evidence="5 9" id="KW-0028">Amino-acid biosynthesis</keyword>
<keyword evidence="6 9" id="KW-0457">Lysine biosynthesis</keyword>
<dbReference type="OrthoDB" id="9805408at2"/>
<dbReference type="EC" id="5.1.1.7" evidence="3 9"/>
<evidence type="ECO:0000256" key="9">
    <source>
        <dbReference type="HAMAP-Rule" id="MF_00197"/>
    </source>
</evidence>
<dbReference type="InterPro" id="IPR018510">
    <property type="entry name" value="DAP_epimerase_AS"/>
</dbReference>
<comment type="pathway">
    <text evidence="1 9">Amino-acid biosynthesis; L-lysine biosynthesis via DAP pathway; DL-2,6-diaminopimelate from LL-2,6-diaminopimelate: step 1/1.</text>
</comment>
<dbReference type="UniPathway" id="UPA00034">
    <property type="reaction ID" value="UER00025"/>
</dbReference>
<evidence type="ECO:0000256" key="4">
    <source>
        <dbReference type="ARBA" id="ARBA00022490"/>
    </source>
</evidence>
<dbReference type="SUPFAM" id="SSF54506">
    <property type="entry name" value="Diaminopimelate epimerase-like"/>
    <property type="match status" value="2"/>
</dbReference>
<feature type="site" description="Important for dimerization" evidence="9">
    <location>
        <position position="270"/>
    </location>
</feature>
<feature type="binding site" evidence="9">
    <location>
        <position position="66"/>
    </location>
    <ligand>
        <name>substrate</name>
    </ligand>
</feature>
<dbReference type="Pfam" id="PF01678">
    <property type="entry name" value="DAP_epimerase"/>
    <property type="match status" value="2"/>
</dbReference>
<dbReference type="EMBL" id="LDXT01000094">
    <property type="protein sequence ID" value="KRT53958.1"/>
    <property type="molecule type" value="Genomic_DNA"/>
</dbReference>
<dbReference type="GO" id="GO:0008837">
    <property type="term" value="F:diaminopimelate epimerase activity"/>
    <property type="evidence" value="ECO:0007669"/>
    <property type="project" value="UniProtKB-UniRule"/>
</dbReference>
<organism evidence="12 13">
    <name type="scientific">endosymbiont of Ridgeia piscesae</name>
    <dbReference type="NCBI Taxonomy" id="54398"/>
    <lineage>
        <taxon>Bacteria</taxon>
        <taxon>Pseudomonadati</taxon>
        <taxon>Pseudomonadota</taxon>
        <taxon>Gammaproteobacteria</taxon>
        <taxon>sulfur-oxidizing symbionts</taxon>
    </lineage>
</organism>
<dbReference type="PANTHER" id="PTHR31689:SF0">
    <property type="entry name" value="DIAMINOPIMELATE EPIMERASE"/>
    <property type="match status" value="1"/>
</dbReference>
<dbReference type="AlphaFoldDB" id="A0A0T5Z8R7"/>
<comment type="function">
    <text evidence="9">Catalyzes the stereoinversion of LL-2,6-diaminopimelate (L,L-DAP) to meso-diaminopimelate (meso-DAP), a precursor of L-lysine and an essential component of the bacterial peptidoglycan.</text>
</comment>
<dbReference type="NCBIfam" id="TIGR00652">
    <property type="entry name" value="DapF"/>
    <property type="match status" value="1"/>
</dbReference>
<feature type="active site" evidence="10">
    <location>
        <position position="75"/>
    </location>
</feature>
<keyword evidence="4 9" id="KW-0963">Cytoplasm</keyword>
<gene>
    <name evidence="9" type="primary">dapF</name>
    <name evidence="11" type="ORF">Ga0074115_10260</name>
    <name evidence="12" type="ORF">Ga0076813_14986</name>
</gene>
<dbReference type="InterPro" id="IPR001653">
    <property type="entry name" value="DAP_epimerase_DapF"/>
</dbReference>
<proteinExistence type="inferred from homology"/>
<feature type="binding site" evidence="9">
    <location>
        <position position="159"/>
    </location>
    <ligand>
        <name>substrate</name>
    </ligand>
</feature>
<evidence type="ECO:0000256" key="1">
    <source>
        <dbReference type="ARBA" id="ARBA00005196"/>
    </source>
</evidence>
<dbReference type="Gene3D" id="3.10.310.10">
    <property type="entry name" value="Diaminopimelate Epimerase, Chain A, domain 1"/>
    <property type="match status" value="2"/>
</dbReference>
<comment type="subcellular location">
    <subcellularLocation>
        <location evidence="9">Cytoplasm</location>
    </subcellularLocation>
</comment>
<dbReference type="PROSITE" id="PS01326">
    <property type="entry name" value="DAP_EPIMERASE"/>
    <property type="match status" value="1"/>
</dbReference>
<comment type="subunit">
    <text evidence="9">Homodimer.</text>
</comment>
<dbReference type="EMBL" id="LMXI01000196">
    <property type="protein sequence ID" value="KRT59165.1"/>
    <property type="molecule type" value="Genomic_DNA"/>
</dbReference>
<dbReference type="PATRIC" id="fig|54398.3.peg.299"/>
<reference evidence="13 14" key="1">
    <citation type="submission" date="2015-11" db="EMBL/GenBank/DDBJ databases">
        <title>The genome of Candidatus Endoriftia persephone in Ridgeia piscesae and population structure of the North Eastern Pacific vestimentiferan symbionts.</title>
        <authorList>
            <person name="Perez M."/>
            <person name="Juniper K.S."/>
        </authorList>
    </citation>
    <scope>NUCLEOTIDE SEQUENCE [LARGE SCALE GENOMIC DNA]</scope>
    <source>
        <strain evidence="12">Ind10</strain>
        <strain evidence="11">Ind11</strain>
    </source>
</reference>
<name>A0A0T5Z8R7_9GAMM</name>
<evidence type="ECO:0000256" key="5">
    <source>
        <dbReference type="ARBA" id="ARBA00022605"/>
    </source>
</evidence>
<evidence type="ECO:0000256" key="7">
    <source>
        <dbReference type="ARBA" id="ARBA00023235"/>
    </source>
</evidence>
<feature type="binding site" evidence="9">
    <location>
        <begin position="76"/>
        <end position="77"/>
    </location>
    <ligand>
        <name>substrate</name>
    </ligand>
</feature>
<dbReference type="HAMAP" id="MF_00197">
    <property type="entry name" value="DAP_epimerase"/>
    <property type="match status" value="1"/>
</dbReference>
<comment type="similarity">
    <text evidence="2 9">Belongs to the diaminopimelate epimerase family.</text>
</comment>
<evidence type="ECO:0000256" key="3">
    <source>
        <dbReference type="ARBA" id="ARBA00013080"/>
    </source>
</evidence>
<feature type="binding site" evidence="9">
    <location>
        <position position="13"/>
    </location>
    <ligand>
        <name>substrate</name>
    </ligand>
</feature>
<feature type="binding site" evidence="9">
    <location>
        <begin position="210"/>
        <end position="211"/>
    </location>
    <ligand>
        <name>substrate</name>
    </ligand>
</feature>
<dbReference type="Proteomes" id="UP000051276">
    <property type="component" value="Unassembled WGS sequence"/>
</dbReference>
<evidence type="ECO:0000313" key="12">
    <source>
        <dbReference type="EMBL" id="KRT59165.1"/>
    </source>
</evidence>
<evidence type="ECO:0000313" key="13">
    <source>
        <dbReference type="Proteomes" id="UP000051276"/>
    </source>
</evidence>
<dbReference type="RefSeq" id="WP_057955685.1">
    <property type="nucleotide sequence ID" value="NZ_KQ556888.1"/>
</dbReference>
<dbReference type="FunFam" id="3.10.310.10:FF:000001">
    <property type="entry name" value="Diaminopimelate epimerase"/>
    <property type="match status" value="1"/>
</dbReference>
<feature type="active site" description="Proton acceptor" evidence="9">
    <location>
        <position position="219"/>
    </location>
</feature>
<evidence type="ECO:0000256" key="6">
    <source>
        <dbReference type="ARBA" id="ARBA00023154"/>
    </source>
</evidence>
<evidence type="ECO:0000256" key="10">
    <source>
        <dbReference type="PROSITE-ProRule" id="PRU10125"/>
    </source>
</evidence>
<feature type="binding site" evidence="9">
    <location>
        <position position="192"/>
    </location>
    <ligand>
        <name>substrate</name>
    </ligand>
</feature>
<feature type="site" description="Could be important to modulate the pK values of the two catalytic cysteine residues" evidence="9">
    <location>
        <position position="161"/>
    </location>
</feature>
<evidence type="ECO:0000313" key="14">
    <source>
        <dbReference type="Proteomes" id="UP000051634"/>
    </source>
</evidence>
<dbReference type="GO" id="GO:0009089">
    <property type="term" value="P:lysine biosynthetic process via diaminopimelate"/>
    <property type="evidence" value="ECO:0007669"/>
    <property type="project" value="UniProtKB-UniRule"/>
</dbReference>
<comment type="catalytic activity">
    <reaction evidence="8 9">
        <text>(2S,6S)-2,6-diaminopimelate = meso-2,6-diaminopimelate</text>
        <dbReference type="Rhea" id="RHEA:15393"/>
        <dbReference type="ChEBI" id="CHEBI:57609"/>
        <dbReference type="ChEBI" id="CHEBI:57791"/>
        <dbReference type="EC" id="5.1.1.7"/>
    </reaction>
</comment>
<evidence type="ECO:0000256" key="8">
    <source>
        <dbReference type="ARBA" id="ARBA00051712"/>
    </source>
</evidence>
<feature type="binding site" evidence="9">
    <location>
        <position position="46"/>
    </location>
    <ligand>
        <name>substrate</name>
    </ligand>
</feature>
<accession>A0A0T5Z8R7</accession>
<dbReference type="STRING" id="54398.Ga0074115_10260"/>
<protein>
    <recommendedName>
        <fullName evidence="3 9">Diaminopimelate epimerase</fullName>
        <shortName evidence="9">DAP epimerase</shortName>
        <ecNumber evidence="3 9">5.1.1.7</ecNumber>
    </recommendedName>
    <alternativeName>
        <fullName evidence="9">PLP-independent amino acid racemase</fullName>
    </alternativeName>
</protein>
<feature type="binding site" evidence="9">
    <location>
        <begin position="220"/>
        <end position="221"/>
    </location>
    <ligand>
        <name>substrate</name>
    </ligand>
</feature>
<dbReference type="Proteomes" id="UP000051634">
    <property type="component" value="Unassembled WGS sequence"/>
</dbReference>